<sequence>MSRTPALSRTPVPSRLGRLTATERRVWQAFPHGELVDLRTGDPEVDDPQNAHEWSADRVVRGEVIASLLLGACPAASGAVAAVRLVGARITGELFVDHGEVNSLLLLRGCRFEGPIDLDDAVTESIDLSGSQLTTLSAYGTHVRGTLDLRGTVVTGEGHRAVHADGIRIDGSLLANGAVITGSFDLINALIAGQVAFTEAKLANTAPGGTSLNAGGMRVGRSLLAQRLETLGELRLPGAHIGSALQLDGATLNGLGRPALHGDSLTVASDASFCPHRDVEDVQCFTASGTVRLPGARFGGGLNMSGARLDPAAGHSALRGGGMVVEGSLRLDGGFHTDGEIRLTGARISGHLDLRGMDSPDALLTLYAANALGGIRDELGAWPGRLNLDGFTYGPFSDYYAAAERLRLIERQVKRADRSQVGGFRAQPYEQLAAYYRSLGNDGEARTVLLARQRAQRAKLPWWQRIPGHLLDLLVGYGYRPLRAVGWAIGLLAASSAYFSVVKPDHVSMEDRSVFNPVLYAADHLIPVIRFGQNDVWQYHGAAAVVTVVLTVLGWTLGIAIAAAASRTLTRN</sequence>
<dbReference type="EMBL" id="JARHTQ010000002">
    <property type="protein sequence ID" value="MDF2255167.1"/>
    <property type="molecule type" value="Genomic_DNA"/>
</dbReference>
<evidence type="ECO:0008006" key="4">
    <source>
        <dbReference type="Google" id="ProtNLM"/>
    </source>
</evidence>
<keyword evidence="1" id="KW-0812">Transmembrane</keyword>
<accession>A0ABT5YUV8</accession>
<protein>
    <recommendedName>
        <fullName evidence="4">Membrane-associated oxidoreductase</fullName>
    </recommendedName>
</protein>
<gene>
    <name evidence="2" type="ORF">P2L57_05330</name>
</gene>
<keyword evidence="3" id="KW-1185">Reference proteome</keyword>
<reference evidence="2 3" key="1">
    <citation type="submission" date="2023-03" db="EMBL/GenBank/DDBJ databases">
        <title>Draft genome sequence of type strain Streptomyces ferralitis JCM 14344.</title>
        <authorList>
            <person name="Klaysubun C."/>
            <person name="Duangmal K."/>
        </authorList>
    </citation>
    <scope>NUCLEOTIDE SEQUENCE [LARGE SCALE GENOMIC DNA]</scope>
    <source>
        <strain evidence="2 3">JCM 14344</strain>
    </source>
</reference>
<feature type="transmembrane region" description="Helical" evidence="1">
    <location>
        <begin position="484"/>
        <end position="502"/>
    </location>
</feature>
<keyword evidence="1" id="KW-1133">Transmembrane helix</keyword>
<evidence type="ECO:0000313" key="2">
    <source>
        <dbReference type="EMBL" id="MDF2255167.1"/>
    </source>
</evidence>
<keyword evidence="1" id="KW-0472">Membrane</keyword>
<comment type="caution">
    <text evidence="2">The sequence shown here is derived from an EMBL/GenBank/DDBJ whole genome shotgun (WGS) entry which is preliminary data.</text>
</comment>
<evidence type="ECO:0000313" key="3">
    <source>
        <dbReference type="Proteomes" id="UP001220022"/>
    </source>
</evidence>
<proteinExistence type="predicted"/>
<dbReference type="RefSeq" id="WP_275808956.1">
    <property type="nucleotide sequence ID" value="NZ_BAAANM010000012.1"/>
</dbReference>
<dbReference type="Proteomes" id="UP001220022">
    <property type="component" value="Unassembled WGS sequence"/>
</dbReference>
<feature type="transmembrane region" description="Helical" evidence="1">
    <location>
        <begin position="539"/>
        <end position="565"/>
    </location>
</feature>
<organism evidence="2 3">
    <name type="scientific">Streptantibioticus ferralitis</name>
    <dbReference type="NCBI Taxonomy" id="236510"/>
    <lineage>
        <taxon>Bacteria</taxon>
        <taxon>Bacillati</taxon>
        <taxon>Actinomycetota</taxon>
        <taxon>Actinomycetes</taxon>
        <taxon>Kitasatosporales</taxon>
        <taxon>Streptomycetaceae</taxon>
        <taxon>Streptantibioticus</taxon>
    </lineage>
</organism>
<evidence type="ECO:0000256" key="1">
    <source>
        <dbReference type="SAM" id="Phobius"/>
    </source>
</evidence>
<name>A0ABT5YUV8_9ACTN</name>